<dbReference type="HOGENOM" id="CLU_029683_2_0_4"/>
<proteinExistence type="predicted"/>
<dbReference type="PATRIC" id="fig|1247726.3.peg.134"/>
<organism evidence="1 2">
    <name type="scientific">Advenella mimigardefordensis (strain DSM 17166 / LMG 22922 / DPN7)</name>
    <dbReference type="NCBI Taxonomy" id="1247726"/>
    <lineage>
        <taxon>Bacteria</taxon>
        <taxon>Pseudomonadati</taxon>
        <taxon>Pseudomonadota</taxon>
        <taxon>Betaproteobacteria</taxon>
        <taxon>Burkholderiales</taxon>
        <taxon>Alcaligenaceae</taxon>
    </lineage>
</organism>
<dbReference type="Proteomes" id="UP000019095">
    <property type="component" value="Chromosome"/>
</dbReference>
<dbReference type="RefSeq" id="WP_025370824.1">
    <property type="nucleotide sequence ID" value="NZ_CP003915.1"/>
</dbReference>
<evidence type="ECO:0000313" key="2">
    <source>
        <dbReference type="Proteomes" id="UP000019095"/>
    </source>
</evidence>
<dbReference type="AlphaFoldDB" id="W0PA04"/>
<reference evidence="1 2" key="1">
    <citation type="journal article" date="2014" name="Microbiology">
        <title>Unravelling the complete genome sequence of Advenella mimigardefordensis strain DPN7T and novel insights in the catabolism of the xenobiotic polythioester precursor 3,3'-dithiodipropionate.</title>
        <authorList>
            <person name="Wubbeler J.H."/>
            <person name="Hiessl S."/>
            <person name="Schuldes J."/>
            <person name="Thurmer A."/>
            <person name="Daniel R."/>
            <person name="Steinbuchel A."/>
        </authorList>
    </citation>
    <scope>NUCLEOTIDE SEQUENCE [LARGE SCALE GENOMIC DNA]</scope>
    <source>
        <strain evidence="2">DSM 17166 / LMG 22922 / DPN7</strain>
    </source>
</reference>
<name>W0PA04_ADVMD</name>
<keyword evidence="2" id="KW-1185">Reference proteome</keyword>
<dbReference type="Pfam" id="PF06097">
    <property type="entry name" value="DUF945"/>
    <property type="match status" value="1"/>
</dbReference>
<gene>
    <name evidence="1" type="ORF">MIM_c01220</name>
</gene>
<protein>
    <recommendedName>
        <fullName evidence="3">DUF945 domain-containing protein</fullName>
    </recommendedName>
</protein>
<dbReference type="EMBL" id="CP003915">
    <property type="protein sequence ID" value="AHG62225.1"/>
    <property type="molecule type" value="Genomic_DNA"/>
</dbReference>
<evidence type="ECO:0000313" key="1">
    <source>
        <dbReference type="EMBL" id="AHG62225.1"/>
    </source>
</evidence>
<dbReference type="eggNOG" id="COG5339">
    <property type="taxonomic scope" value="Bacteria"/>
</dbReference>
<dbReference type="STRING" id="1247726.MIM_c01220"/>
<dbReference type="OrthoDB" id="5444681at2"/>
<accession>W0PA04</accession>
<dbReference type="InterPro" id="IPR010352">
    <property type="entry name" value="DUF945"/>
</dbReference>
<dbReference type="KEGG" id="amim:MIM_c01220"/>
<sequence>MSKAAIVAGVVIAAGAVWTGSSWYLGSQIQERLDDYLVKTNDYLKKEGEGRFSMEAVSYDKGVFSSDAVYKVKLHFPEVPKVPSEVLLKSHINHGPIVLSALLRGEFITGYATAVTTLVNDDKTKPLYDAAGGKEPYVQNDRIDFSGNVDSVATLAALDAKFSKGSFKSEPMTFTASTDKDLSKFDMTFDVPGAIQFDLANNVVFSLNKITGQASSSKTASGLYVGPGQMTISQFDIKPAKDKPVSISNFKVDAKTEEVDNFLNIHVGYDLGKLLVNNVDFGAIQLNLAFDHLDRQVIEKFKEKTSTLNITPDNAQQNGEQIEKLYAELFSDLVRQKLQVRVSPFTWKTASAEGSLEASAHFDGASQPEGQTVEDNQFLTESLKKVAFGLKADTALVRDVVSAVTQVSGGADKATADKQGDELATMAGFMAQGSGLGKVENGVINSNIEYDSASKPEEQITVNGEKMSVQELAGKVGSAASGAPH</sequence>
<evidence type="ECO:0008006" key="3">
    <source>
        <dbReference type="Google" id="ProtNLM"/>
    </source>
</evidence>